<evidence type="ECO:0000313" key="1">
    <source>
        <dbReference type="EMBL" id="KGM94642.1"/>
    </source>
</evidence>
<gene>
    <name evidence="1" type="ORF">Z968_11295</name>
</gene>
<dbReference type="AlphaFoldDB" id="A0A0A0I1H1"/>
<organism evidence="1 2">
    <name type="scientific">Clostridium novyi A str. 4552</name>
    <dbReference type="NCBI Taxonomy" id="1444289"/>
    <lineage>
        <taxon>Bacteria</taxon>
        <taxon>Bacillati</taxon>
        <taxon>Bacillota</taxon>
        <taxon>Clostridia</taxon>
        <taxon>Eubacteriales</taxon>
        <taxon>Clostridiaceae</taxon>
        <taxon>Clostridium</taxon>
    </lineage>
</organism>
<reference evidence="1 2" key="1">
    <citation type="submission" date="2014-01" db="EMBL/GenBank/DDBJ databases">
        <title>Plasmidome dynamics in the species complex Clostridium novyi sensu lato converts strains of independent lineages into distinctly different pathogens.</title>
        <authorList>
            <person name="Skarin H."/>
            <person name="Segerman B."/>
        </authorList>
    </citation>
    <scope>NUCLEOTIDE SEQUENCE [LARGE SCALE GENOMIC DNA]</scope>
    <source>
        <strain evidence="1 2">4552</strain>
    </source>
</reference>
<dbReference type="RefSeq" id="WP_039256104.1">
    <property type="nucleotide sequence ID" value="NZ_JENJ01000065.1"/>
</dbReference>
<name>A0A0A0I1H1_CLONO</name>
<comment type="caution">
    <text evidence="1">The sequence shown here is derived from an EMBL/GenBank/DDBJ whole genome shotgun (WGS) entry which is preliminary data.</text>
</comment>
<dbReference type="Proteomes" id="UP000030012">
    <property type="component" value="Unassembled WGS sequence"/>
</dbReference>
<dbReference type="EMBL" id="JENJ01000065">
    <property type="protein sequence ID" value="KGM94642.1"/>
    <property type="molecule type" value="Genomic_DNA"/>
</dbReference>
<sequence>MNKVAKYEENLEGDLVKTFLELNLNNIHDVNRWLDNNKNHTNKIKENFICIQDKHETDKIQYNMTECNLSKYINEHYQDLNRYLDRKLKIYISLEITDESGYYKEYEGYITKLTSDNLILEFDNITMNILKQNYENFNIRYIEIYKVISKKQQLIKVKDYIDILRKSDDLKKYRHKLSITNYTTCITIVFEKDKLQNAEIIQKHMNDNIIRVIMD</sequence>
<evidence type="ECO:0000313" key="2">
    <source>
        <dbReference type="Proteomes" id="UP000030012"/>
    </source>
</evidence>
<protein>
    <submittedName>
        <fullName evidence="1">Uncharacterized protein</fullName>
    </submittedName>
</protein>
<accession>A0A0A0I1H1</accession>
<proteinExistence type="predicted"/>